<proteinExistence type="predicted"/>
<reference evidence="1 2" key="1">
    <citation type="journal article" date="2018" name="Environ. Microbiol.">
        <title>Novel energy conservation strategies and behaviour of Pelotomaculum schinkii driving syntrophic propionate catabolism.</title>
        <authorList>
            <person name="Hidalgo-Ahumada C.A.P."/>
            <person name="Nobu M.K."/>
            <person name="Narihiro T."/>
            <person name="Tamaki H."/>
            <person name="Liu W.T."/>
            <person name="Kamagata Y."/>
            <person name="Stams A.J.M."/>
            <person name="Imachi H."/>
            <person name="Sousa D.Z."/>
        </authorList>
    </citation>
    <scope>NUCLEOTIDE SEQUENCE [LARGE SCALE GENOMIC DNA]</scope>
    <source>
        <strain evidence="1 2">HH</strain>
    </source>
</reference>
<evidence type="ECO:0000313" key="2">
    <source>
        <dbReference type="Proteomes" id="UP000298324"/>
    </source>
</evidence>
<dbReference type="Proteomes" id="UP000298324">
    <property type="component" value="Unassembled WGS sequence"/>
</dbReference>
<keyword evidence="2" id="KW-1185">Reference proteome</keyword>
<evidence type="ECO:0000313" key="1">
    <source>
        <dbReference type="EMBL" id="TEB05371.1"/>
    </source>
</evidence>
<dbReference type="AlphaFoldDB" id="A0A4Y7R9P1"/>
<organism evidence="1 2">
    <name type="scientific">Pelotomaculum schinkii</name>
    <dbReference type="NCBI Taxonomy" id="78350"/>
    <lineage>
        <taxon>Bacteria</taxon>
        <taxon>Bacillati</taxon>
        <taxon>Bacillota</taxon>
        <taxon>Clostridia</taxon>
        <taxon>Eubacteriales</taxon>
        <taxon>Desulfotomaculaceae</taxon>
        <taxon>Pelotomaculum</taxon>
    </lineage>
</organism>
<name>A0A4Y7R9P1_9FIRM</name>
<sequence>MPLSPIIKPLVNLTLVFRLLLPDVDRLVHNSELFNMTDESYRLKHRNTILEAPKPLACGRKGERVASSPVYIILVA</sequence>
<dbReference type="EMBL" id="QFGA01000002">
    <property type="protein sequence ID" value="TEB05371.1"/>
    <property type="molecule type" value="Genomic_DNA"/>
</dbReference>
<comment type="caution">
    <text evidence="1">The sequence shown here is derived from an EMBL/GenBank/DDBJ whole genome shotgun (WGS) entry which is preliminary data.</text>
</comment>
<accession>A0A4Y7R9P1</accession>
<gene>
    <name evidence="1" type="ORF">Psch_02412</name>
</gene>
<protein>
    <submittedName>
        <fullName evidence="1">Uncharacterized protein</fullName>
    </submittedName>
</protein>